<dbReference type="Proteomes" id="UP001294444">
    <property type="component" value="Unassembled WGS sequence"/>
</dbReference>
<feature type="region of interest" description="Disordered" evidence="1">
    <location>
        <begin position="37"/>
        <end position="135"/>
    </location>
</feature>
<keyword evidence="3" id="KW-1185">Reference proteome</keyword>
<evidence type="ECO:0000256" key="1">
    <source>
        <dbReference type="SAM" id="MobiDB-lite"/>
    </source>
</evidence>
<reference evidence="2" key="1">
    <citation type="submission" date="2023-10" db="EMBL/GenBank/DDBJ databases">
        <authorList>
            <person name="Guldener U."/>
        </authorList>
    </citation>
    <scope>NUCLEOTIDE SEQUENCE</scope>
    <source>
        <strain evidence="2">Mp4</strain>
    </source>
</reference>
<name>A0AAJ4XLY4_9BASI</name>
<gene>
    <name evidence="2" type="ORF">MEPE_03421</name>
</gene>
<feature type="region of interest" description="Disordered" evidence="1">
    <location>
        <begin position="191"/>
        <end position="220"/>
    </location>
</feature>
<feature type="compositionally biased region" description="Polar residues" evidence="1">
    <location>
        <begin position="199"/>
        <end position="209"/>
    </location>
</feature>
<feature type="compositionally biased region" description="Basic and acidic residues" evidence="1">
    <location>
        <begin position="68"/>
        <end position="78"/>
    </location>
</feature>
<dbReference type="EMBL" id="OAPG01000007">
    <property type="protein sequence ID" value="SNX84712.1"/>
    <property type="molecule type" value="Genomic_DNA"/>
</dbReference>
<evidence type="ECO:0000313" key="2">
    <source>
        <dbReference type="EMBL" id="SNX84712.1"/>
    </source>
</evidence>
<comment type="caution">
    <text evidence="2">The sequence shown here is derived from an EMBL/GenBank/DDBJ whole genome shotgun (WGS) entry which is preliminary data.</text>
</comment>
<organism evidence="2 3">
    <name type="scientific">Melanopsichium pennsylvanicum</name>
    <dbReference type="NCBI Taxonomy" id="63383"/>
    <lineage>
        <taxon>Eukaryota</taxon>
        <taxon>Fungi</taxon>
        <taxon>Dikarya</taxon>
        <taxon>Basidiomycota</taxon>
        <taxon>Ustilaginomycotina</taxon>
        <taxon>Ustilaginomycetes</taxon>
        <taxon>Ustilaginales</taxon>
        <taxon>Ustilaginaceae</taxon>
        <taxon>Melanopsichium</taxon>
    </lineage>
</organism>
<accession>A0AAJ4XLY4</accession>
<protein>
    <submittedName>
        <fullName evidence="2">Uncharacterized protein</fullName>
    </submittedName>
</protein>
<feature type="compositionally biased region" description="Low complexity" evidence="1">
    <location>
        <begin position="51"/>
        <end position="64"/>
    </location>
</feature>
<feature type="region of interest" description="Disordered" evidence="1">
    <location>
        <begin position="1"/>
        <end position="22"/>
    </location>
</feature>
<sequence length="849" mass="93434">MSASTNGSDSTKIGEANSNSTGGFALSLRETLRLKAQAKLQHEQQRSVAHSPITTTRASTSSSTVPKPDGDQDQHDDYEPLGSLNLGRGKRQVKRPTTYSIDPLDDASRLRSHPNKLPKSVAQLAADPFKTRKSINSMLREQQRRMSRGTDADGFSKAEAIARSMEEERLGKMGIAYDGQVAKEVSTEVSSRAAHKGLFSSSKVTQSSHGSKKDEPALSVRALSPTIPSYLWSSQSEAGETDDEQDTEEIQLHQSRLAKSFAAVNAAEDQKTVALDILQRDARHRIDPSSKRPMAHVPFYESERTTRPTVETFCDVVNISTKSDLTHSTSLAATSDDEAWLSHLPSMILCNMIPPYLDLNPLQISRLIIRIAVTYILNTDAVQSIHLSSFLKTLFHPSSASSHHFELCTTVPQALSQIISLIPRILNRIGVREHVLEECFPDEVEVTSWVCPTLKRPTTASGKPKKCQRVYLTQAEREHILTNLAQVLEMVTRADANKGERVVGSNVTTLAGYVASMAIASAASTNFTLEAQIGGALNAIFSAAARESCECLNDLQKEVCRRTFTALDTDSIVVRARLVSVLSAKAQTTEMVQVQRFLAWLALTEHLTKPSDTIGVAAASPVEIEMIEDVPSSDPVMDGVVEAERFKRENVYWRRTPFRPFSLDLKMLVRAIDSSDPTSPFYIAPPWISSKSNKEASAGTRFDVVLSATQLVGFALGELAIHLCTFSSPIIPTTEPSTCDHTKGKPLPATTTTTTTTAAAADVTTNKVKGTKALRLALTPYRTFLPKLDSSRIIMVRNIIHQLNNVNSRIRDNRGDVILRSLVKDALQRTWHLLESCLRMYSKVDDVIW</sequence>
<dbReference type="AlphaFoldDB" id="A0AAJ4XLY4"/>
<evidence type="ECO:0000313" key="3">
    <source>
        <dbReference type="Proteomes" id="UP001294444"/>
    </source>
</evidence>
<proteinExistence type="predicted"/>